<accession>A0AAV2BGL4</accession>
<comment type="caution">
    <text evidence="1">The sequence shown here is derived from an EMBL/GenBank/DDBJ whole genome shotgun (WGS) entry which is preliminary data.</text>
</comment>
<proteinExistence type="predicted"/>
<name>A0AAV2BGL4_9ARAC</name>
<keyword evidence="2" id="KW-1185">Reference proteome</keyword>
<dbReference type="EMBL" id="CAXIEN010000354">
    <property type="protein sequence ID" value="CAL1294794.1"/>
    <property type="molecule type" value="Genomic_DNA"/>
</dbReference>
<evidence type="ECO:0000313" key="1">
    <source>
        <dbReference type="EMBL" id="CAL1294794.1"/>
    </source>
</evidence>
<feature type="non-terminal residue" evidence="1">
    <location>
        <position position="248"/>
    </location>
</feature>
<dbReference type="Proteomes" id="UP001497382">
    <property type="component" value="Unassembled WGS sequence"/>
</dbReference>
<gene>
    <name evidence="1" type="ORF">LARSCL_LOCUS18914</name>
</gene>
<dbReference type="PANTHER" id="PTHR33964">
    <property type="entry name" value="RE45066P-RELATED"/>
    <property type="match status" value="1"/>
</dbReference>
<feature type="non-terminal residue" evidence="1">
    <location>
        <position position="1"/>
    </location>
</feature>
<evidence type="ECO:0000313" key="2">
    <source>
        <dbReference type="Proteomes" id="UP001497382"/>
    </source>
</evidence>
<dbReference type="PANTHER" id="PTHR33964:SF1">
    <property type="entry name" value="RE45066P"/>
    <property type="match status" value="1"/>
</dbReference>
<sequence length="248" mass="28095">IHAHVSYEYSTLESFVYLVFSTYYVGTIAENCNMKEFQKCVSQVSDFADGYSFHIASPAELKESCDTKTTAVNCVNDFVSRCMPRSQKEVFKATTGGKLKLVEELCTAGTDINKGYLSNVDCWKRIANDTAFCNESFEKSQMILMQDDMIERLRMFHSCCGYEWHKQCKAKAAEVRCSREAKDYVEGISTLLGGQVLAQLCGTSFSNCYGQLYGIEDDNLDERYSKEEHNQGIFLYPSTLMTLLSFIV</sequence>
<evidence type="ECO:0008006" key="3">
    <source>
        <dbReference type="Google" id="ProtNLM"/>
    </source>
</evidence>
<protein>
    <recommendedName>
        <fullName evidence="3">Secreted protein</fullName>
    </recommendedName>
</protein>
<organism evidence="1 2">
    <name type="scientific">Larinioides sclopetarius</name>
    <dbReference type="NCBI Taxonomy" id="280406"/>
    <lineage>
        <taxon>Eukaryota</taxon>
        <taxon>Metazoa</taxon>
        <taxon>Ecdysozoa</taxon>
        <taxon>Arthropoda</taxon>
        <taxon>Chelicerata</taxon>
        <taxon>Arachnida</taxon>
        <taxon>Araneae</taxon>
        <taxon>Araneomorphae</taxon>
        <taxon>Entelegynae</taxon>
        <taxon>Araneoidea</taxon>
        <taxon>Araneidae</taxon>
        <taxon>Larinioides</taxon>
    </lineage>
</organism>
<reference evidence="1 2" key="1">
    <citation type="submission" date="2024-04" db="EMBL/GenBank/DDBJ databases">
        <authorList>
            <person name="Rising A."/>
            <person name="Reimegard J."/>
            <person name="Sonavane S."/>
            <person name="Akerstrom W."/>
            <person name="Nylinder S."/>
            <person name="Hedman E."/>
            <person name="Kallberg Y."/>
        </authorList>
    </citation>
    <scope>NUCLEOTIDE SEQUENCE [LARGE SCALE GENOMIC DNA]</scope>
</reference>
<dbReference type="AlphaFoldDB" id="A0AAV2BGL4"/>